<dbReference type="RefSeq" id="WP_340334508.1">
    <property type="nucleotide sequence ID" value="NZ_JBBKZS010000002.1"/>
</dbReference>
<dbReference type="EMBL" id="JBBKZS010000002">
    <property type="protein sequence ID" value="MEJ8854450.1"/>
    <property type="molecule type" value="Genomic_DNA"/>
</dbReference>
<evidence type="ECO:0008006" key="4">
    <source>
        <dbReference type="Google" id="ProtNLM"/>
    </source>
</evidence>
<gene>
    <name evidence="2" type="ORF">WKW79_07715</name>
</gene>
<evidence type="ECO:0000313" key="3">
    <source>
        <dbReference type="Proteomes" id="UP001367030"/>
    </source>
</evidence>
<name>A0ABU8X5S3_9BURK</name>
<reference evidence="2 3" key="1">
    <citation type="submission" date="2024-03" db="EMBL/GenBank/DDBJ databases">
        <title>Novel species of the genus Variovorax.</title>
        <authorList>
            <person name="Liu Q."/>
            <person name="Xin Y.-H."/>
        </authorList>
    </citation>
    <scope>NUCLEOTIDE SEQUENCE [LARGE SCALE GENOMIC DNA]</scope>
    <source>
        <strain evidence="2 3">KACC 18901</strain>
    </source>
</reference>
<feature type="signal peptide" evidence="1">
    <location>
        <begin position="1"/>
        <end position="31"/>
    </location>
</feature>
<evidence type="ECO:0000256" key="1">
    <source>
        <dbReference type="SAM" id="SignalP"/>
    </source>
</evidence>
<evidence type="ECO:0000313" key="2">
    <source>
        <dbReference type="EMBL" id="MEJ8854450.1"/>
    </source>
</evidence>
<accession>A0ABU8X5S3</accession>
<keyword evidence="1" id="KW-0732">Signal</keyword>
<dbReference type="PROSITE" id="PS51257">
    <property type="entry name" value="PROKAR_LIPOPROTEIN"/>
    <property type="match status" value="1"/>
</dbReference>
<feature type="chain" id="PRO_5045177018" description="PsbP C-terminal domain-containing protein" evidence="1">
    <location>
        <begin position="32"/>
        <end position="224"/>
    </location>
</feature>
<comment type="caution">
    <text evidence="2">The sequence shown here is derived from an EMBL/GenBank/DDBJ whole genome shotgun (WGS) entry which is preliminary data.</text>
</comment>
<keyword evidence="3" id="KW-1185">Reference proteome</keyword>
<dbReference type="Proteomes" id="UP001367030">
    <property type="component" value="Unassembled WGS sequence"/>
</dbReference>
<organism evidence="2 3">
    <name type="scientific">Variovorax robiniae</name>
    <dbReference type="NCBI Taxonomy" id="1836199"/>
    <lineage>
        <taxon>Bacteria</taxon>
        <taxon>Pseudomonadati</taxon>
        <taxon>Pseudomonadota</taxon>
        <taxon>Betaproteobacteria</taxon>
        <taxon>Burkholderiales</taxon>
        <taxon>Comamonadaceae</taxon>
        <taxon>Variovorax</taxon>
    </lineage>
</organism>
<sequence length="224" mass="24722">MRTKFCANAWQVALSCGLAAGALLACPLVRGAPPKSTAPSSAAAAAPEPPAGYTRFKADSYSLDHPTAWTYQKTEQGGRVNHMFQGEPDQNAMPYCMSSQQKPAPGAPGNKMSRKERIDYFMKNSDEDLLFRSLNTLASAQAFRLVHMQASTVGTEMPGFMADFFFRVPQGFVYRVRVHYTFWRSGVFLLWCAAAAKNERDADSGFLRNLAAFQTVATSVRIRE</sequence>
<protein>
    <recommendedName>
        <fullName evidence="4">PsbP C-terminal domain-containing protein</fullName>
    </recommendedName>
</protein>
<proteinExistence type="predicted"/>